<evidence type="ECO:0000313" key="2">
    <source>
        <dbReference type="Proteomes" id="UP001178148"/>
    </source>
</evidence>
<dbReference type="AlphaFoldDB" id="A0AA90NK96"/>
<sequence length="44" mass="4819">MTVAKVVGCAETYTFFYFIGKSIADVYKISSKASSGFFQIAPML</sequence>
<organism evidence="1 2">
    <name type="scientific">Candidatus Endonucleibacter bathymodioli</name>
    <dbReference type="NCBI Taxonomy" id="539814"/>
    <lineage>
        <taxon>Bacteria</taxon>
        <taxon>Pseudomonadati</taxon>
        <taxon>Pseudomonadota</taxon>
        <taxon>Gammaproteobacteria</taxon>
        <taxon>Oceanospirillales</taxon>
        <taxon>Endozoicomonadaceae</taxon>
        <taxon>Candidatus Endonucleibacter</taxon>
    </lineage>
</organism>
<keyword evidence="2" id="KW-1185">Reference proteome</keyword>
<accession>A0AA90NK96</accession>
<dbReference type="Proteomes" id="UP001178148">
    <property type="component" value="Unassembled WGS sequence"/>
</dbReference>
<reference evidence="1 2" key="1">
    <citation type="journal article" date="2023" name="bioRxiv">
        <title>An intranuclear bacterial parasite of deep-sea mussels expresses apoptosis inhibitors acquired from its host.</title>
        <authorList>
            <person name="Gonzalez Porras M.A."/>
            <person name="Assie A."/>
            <person name="Tietjen M."/>
            <person name="Violette M."/>
            <person name="Kleiner M."/>
            <person name="Gruber-Vodicka H."/>
            <person name="Dubilier N."/>
            <person name="Leisch N."/>
        </authorList>
    </citation>
    <scope>NUCLEOTIDE SEQUENCE [LARGE SCALE GENOMIC DNA]</scope>
    <source>
        <strain evidence="1">IAP13</strain>
    </source>
</reference>
<proteinExistence type="predicted"/>
<protein>
    <submittedName>
        <fullName evidence="1">Uncharacterized protein</fullName>
    </submittedName>
</protein>
<dbReference type="EMBL" id="JASXSV010000005">
    <property type="protein sequence ID" value="MDP0588459.1"/>
    <property type="molecule type" value="Genomic_DNA"/>
</dbReference>
<comment type="caution">
    <text evidence="1">The sequence shown here is derived from an EMBL/GenBank/DDBJ whole genome shotgun (WGS) entry which is preliminary data.</text>
</comment>
<gene>
    <name evidence="1" type="ORF">QS748_04425</name>
</gene>
<name>A0AA90NK96_9GAMM</name>
<evidence type="ECO:0000313" key="1">
    <source>
        <dbReference type="EMBL" id="MDP0588459.1"/>
    </source>
</evidence>